<comment type="caution">
    <text evidence="4">The sequence shown here is derived from an EMBL/GenBank/DDBJ whole genome shotgun (WGS) entry which is preliminary data.</text>
</comment>
<dbReference type="AlphaFoldDB" id="A0AAW6AVR3"/>
<dbReference type="GeneID" id="57971579"/>
<reference evidence="4" key="1">
    <citation type="submission" date="2023-01" db="EMBL/GenBank/DDBJ databases">
        <title>Human gut microbiome strain richness.</title>
        <authorList>
            <person name="Chen-Liaw A."/>
        </authorList>
    </citation>
    <scope>NUCLEOTIDE SEQUENCE</scope>
    <source>
        <strain evidence="4">B1_m1001713B170214d0_201011</strain>
    </source>
</reference>
<feature type="domain" description="Cadherin-like beta-sandwich-like" evidence="3">
    <location>
        <begin position="160"/>
        <end position="241"/>
    </location>
</feature>
<name>A0AAW6AVR3_CLOSY</name>
<dbReference type="InterPro" id="IPR025883">
    <property type="entry name" value="Cadherin-like_domain"/>
</dbReference>
<dbReference type="Gene3D" id="2.60.40.680">
    <property type="match status" value="1"/>
</dbReference>
<dbReference type="SUPFAM" id="SSF49384">
    <property type="entry name" value="Carbohydrate-binding domain"/>
    <property type="match status" value="1"/>
</dbReference>
<dbReference type="Proteomes" id="UP001300871">
    <property type="component" value="Unassembled WGS sequence"/>
</dbReference>
<gene>
    <name evidence="4" type="ORF">PM006_11840</name>
</gene>
<dbReference type="Pfam" id="PF12733">
    <property type="entry name" value="Cadherin-like"/>
    <property type="match status" value="1"/>
</dbReference>
<feature type="compositionally biased region" description="Basic and acidic residues" evidence="1">
    <location>
        <begin position="522"/>
        <end position="544"/>
    </location>
</feature>
<evidence type="ECO:0000259" key="3">
    <source>
        <dbReference type="Pfam" id="PF12733"/>
    </source>
</evidence>
<keyword evidence="2" id="KW-1133">Transmembrane helix</keyword>
<sequence>MNRRVRNIVTSLIAAFALSLAMPFGGLVSYAASAKISFSDPSTTVGQEFNVTVKVTATDGNLGASDLVLSYDQAYIEFVSGNNANGGAGSVRLVGTMDSSTTTEFSYTLKFKAVQAGNTTISVASHEIYDSDTQAVNVSKVGSSAVKVKAPATYSSEAALASLKVSPGQLSPAFSPDVLSYTVNVGADVDKIAVSGEPKDGKAKTLVTGGSGLKTGANTVVCKVTAEDGQTVKSYTITVNKSESSEVPAGDANEAAVTGGAVVGELKADIDGVEYSVATSFDPAGLPEGYTQSTVTYNGTEIMSGAGNGLNLIYLQGSDGKGSFYIYMPETGALSPYVTIDSVARSILVLPIDDSIEVPAGFAQTAIQLNGDSKVKGWVWKTDEEQKYCVVYGMNENGEKGLYRYDIAEKTFQRYFEDPALESPYDEEKVTKLYEDYNALCKDYDLRFIVIVVLIVVCLILFFMVINLLMRRREYSGRPEREEAPTPVKRRAMQEEESKRRQSAQSRTGKASNEGSGPRKRPAGDDYPRSQERRMSSETVRNDRYGQASGYQDAAVRRMAGTAEQGYLPQRRPEQRGTEQGRPVQRRPEQRYGEQGRPEQRHQDRYQDERTPAGRYTQTAHQEQRYQDRRTSDQSRMSQGYPERRSAEPGRTAQGYPERRNAEPGRAAQGYPERRSAEPGRAVQGYPERRNAEPGRAVQGYPERRSAEPGRAGQGYPERRSAEPGRAGQGYPERRSADQGRTVQRYPEKPVRSQDAGMEEAIRLRELERAERARKTRERLERERLEDERRARAAKAGDTGRRSSRPDNDDFEFLDLN</sequence>
<protein>
    <submittedName>
        <fullName evidence="4">Cadherin-like beta sandwich domain-containing protein</fullName>
    </submittedName>
</protein>
<feature type="transmembrane region" description="Helical" evidence="2">
    <location>
        <begin position="448"/>
        <end position="469"/>
    </location>
</feature>
<evidence type="ECO:0000256" key="2">
    <source>
        <dbReference type="SAM" id="Phobius"/>
    </source>
</evidence>
<evidence type="ECO:0000313" key="4">
    <source>
        <dbReference type="EMBL" id="MDB2000894.1"/>
    </source>
</evidence>
<dbReference type="GO" id="GO:0030246">
    <property type="term" value="F:carbohydrate binding"/>
    <property type="evidence" value="ECO:0007669"/>
    <property type="project" value="InterPro"/>
</dbReference>
<feature type="region of interest" description="Disordered" evidence="1">
    <location>
        <begin position="477"/>
        <end position="817"/>
    </location>
</feature>
<dbReference type="EMBL" id="JAQLGM010000027">
    <property type="protein sequence ID" value="MDB2000894.1"/>
    <property type="molecule type" value="Genomic_DNA"/>
</dbReference>
<feature type="compositionally biased region" description="Basic and acidic residues" evidence="1">
    <location>
        <begin position="622"/>
        <end position="633"/>
    </location>
</feature>
<dbReference type="CDD" id="cd08547">
    <property type="entry name" value="Type_II_cohesin"/>
    <property type="match status" value="1"/>
</dbReference>
<evidence type="ECO:0000313" key="5">
    <source>
        <dbReference type="Proteomes" id="UP001300871"/>
    </source>
</evidence>
<feature type="compositionally biased region" description="Basic and acidic residues" evidence="1">
    <location>
        <begin position="586"/>
        <end position="612"/>
    </location>
</feature>
<feature type="compositionally biased region" description="Basic and acidic residues" evidence="1">
    <location>
        <begin position="798"/>
        <end position="808"/>
    </location>
</feature>
<accession>A0AAW6AVR3</accession>
<organism evidence="4 5">
    <name type="scientific">Clostridium symbiosum</name>
    <name type="common">Bacteroides symbiosus</name>
    <dbReference type="NCBI Taxonomy" id="1512"/>
    <lineage>
        <taxon>Bacteria</taxon>
        <taxon>Bacillati</taxon>
        <taxon>Bacillota</taxon>
        <taxon>Clostridia</taxon>
        <taxon>Lachnospirales</taxon>
        <taxon>Lachnospiraceae</taxon>
        <taxon>Otoolea</taxon>
    </lineage>
</organism>
<dbReference type="RefSeq" id="WP_138341230.1">
    <property type="nucleotide sequence ID" value="NZ_CACRUA010000062.1"/>
</dbReference>
<keyword evidence="2" id="KW-0472">Membrane</keyword>
<keyword evidence="2" id="KW-0812">Transmembrane</keyword>
<feature type="compositionally biased region" description="Basic and acidic residues" evidence="1">
    <location>
        <begin position="760"/>
        <end position="791"/>
    </location>
</feature>
<evidence type="ECO:0000256" key="1">
    <source>
        <dbReference type="SAM" id="MobiDB-lite"/>
    </source>
</evidence>
<proteinExistence type="predicted"/>
<dbReference type="InterPro" id="IPR008965">
    <property type="entry name" value="CBM2/CBM3_carb-bd_dom_sf"/>
</dbReference>
<feature type="compositionally biased region" description="Polar residues" evidence="1">
    <location>
        <begin position="503"/>
        <end position="515"/>
    </location>
</feature>